<evidence type="ECO:0000256" key="1">
    <source>
        <dbReference type="ARBA" id="ARBA00023242"/>
    </source>
</evidence>
<feature type="compositionally biased region" description="Basic and acidic residues" evidence="2">
    <location>
        <begin position="106"/>
        <end position="118"/>
    </location>
</feature>
<gene>
    <name evidence="3" type="ORF">BJX66DRAFT_353368</name>
</gene>
<accession>A0ABR4FVX1</accession>
<keyword evidence="1" id="KW-0539">Nucleus</keyword>
<dbReference type="PANTHER" id="PTHR37534">
    <property type="entry name" value="TRANSCRIPTIONAL ACTIVATOR PROTEIN UGA3"/>
    <property type="match status" value="1"/>
</dbReference>
<evidence type="ECO:0000256" key="2">
    <source>
        <dbReference type="SAM" id="MobiDB-lite"/>
    </source>
</evidence>
<organism evidence="3 4">
    <name type="scientific">Aspergillus keveii</name>
    <dbReference type="NCBI Taxonomy" id="714993"/>
    <lineage>
        <taxon>Eukaryota</taxon>
        <taxon>Fungi</taxon>
        <taxon>Dikarya</taxon>
        <taxon>Ascomycota</taxon>
        <taxon>Pezizomycotina</taxon>
        <taxon>Eurotiomycetes</taxon>
        <taxon>Eurotiomycetidae</taxon>
        <taxon>Eurotiales</taxon>
        <taxon>Aspergillaceae</taxon>
        <taxon>Aspergillus</taxon>
        <taxon>Aspergillus subgen. Nidulantes</taxon>
    </lineage>
</organism>
<dbReference type="EMBL" id="JBFTWV010000097">
    <property type="protein sequence ID" value="KAL2787416.1"/>
    <property type="molecule type" value="Genomic_DNA"/>
</dbReference>
<dbReference type="PANTHER" id="PTHR37534:SF2">
    <property type="entry name" value="N-ACETYLTRANSFERASE DOMAIN-CONTAINING PROTEIN"/>
    <property type="match status" value="1"/>
</dbReference>
<proteinExistence type="predicted"/>
<evidence type="ECO:0008006" key="5">
    <source>
        <dbReference type="Google" id="ProtNLM"/>
    </source>
</evidence>
<evidence type="ECO:0000313" key="3">
    <source>
        <dbReference type="EMBL" id="KAL2787416.1"/>
    </source>
</evidence>
<feature type="region of interest" description="Disordered" evidence="2">
    <location>
        <begin position="56"/>
        <end position="127"/>
    </location>
</feature>
<feature type="region of interest" description="Disordered" evidence="2">
    <location>
        <begin position="1"/>
        <end position="29"/>
    </location>
</feature>
<dbReference type="Proteomes" id="UP001610563">
    <property type="component" value="Unassembled WGS sequence"/>
</dbReference>
<evidence type="ECO:0000313" key="4">
    <source>
        <dbReference type="Proteomes" id="UP001610563"/>
    </source>
</evidence>
<reference evidence="3 4" key="1">
    <citation type="submission" date="2024-07" db="EMBL/GenBank/DDBJ databases">
        <title>Section-level genome sequencing and comparative genomics of Aspergillus sections Usti and Cavernicolus.</title>
        <authorList>
            <consortium name="Lawrence Berkeley National Laboratory"/>
            <person name="Nybo J.L."/>
            <person name="Vesth T.C."/>
            <person name="Theobald S."/>
            <person name="Frisvad J.C."/>
            <person name="Larsen T.O."/>
            <person name="Kjaerboelling I."/>
            <person name="Rothschild-Mancinelli K."/>
            <person name="Lyhne E.K."/>
            <person name="Kogle M.E."/>
            <person name="Barry K."/>
            <person name="Clum A."/>
            <person name="Na H."/>
            <person name="Ledsgaard L."/>
            <person name="Lin J."/>
            <person name="Lipzen A."/>
            <person name="Kuo A."/>
            <person name="Riley R."/>
            <person name="Mondo S."/>
            <person name="Labutti K."/>
            <person name="Haridas S."/>
            <person name="Pangalinan J."/>
            <person name="Salamov A.A."/>
            <person name="Simmons B.A."/>
            <person name="Magnuson J.K."/>
            <person name="Chen J."/>
            <person name="Drula E."/>
            <person name="Henrissat B."/>
            <person name="Wiebenga A."/>
            <person name="Lubbers R.J."/>
            <person name="Gomes A.C."/>
            <person name="Makela M.R."/>
            <person name="Stajich J."/>
            <person name="Grigoriev I.V."/>
            <person name="Mortensen U.H."/>
            <person name="De Vries R.P."/>
            <person name="Baker S.E."/>
            <person name="Andersen M.R."/>
        </authorList>
    </citation>
    <scope>NUCLEOTIDE SEQUENCE [LARGE SCALE GENOMIC DNA]</scope>
    <source>
        <strain evidence="3 4">CBS 209.92</strain>
    </source>
</reference>
<keyword evidence="4" id="KW-1185">Reference proteome</keyword>
<comment type="caution">
    <text evidence="3">The sequence shown here is derived from an EMBL/GenBank/DDBJ whole genome shotgun (WGS) entry which is preliminary data.</text>
</comment>
<sequence>MTKKKPKTPAKGLNVRFQTAPPPRQTFDFAPDQKWVGARRKRQLTYVDMTPDVAARSSLAEASSNEPPTTRRFKKRPTPAHNSPPIIVWRAHEPRTPVSLPEPEPEDKSETLPIEYRESSPGLSSRTQYPPGPLCGLPESNSNSSYLNIEEACLTRHFVENLAPLFDTSDRDRHFAIVVPERAVLCPVLRYAVYTASSGHLIRLAQYRNESADKISFDGMPLPSLNPEAAIRYHDMCISHLIEISKDQKEEYNEDVLTAATILRFYEQIYAPALGHSETYRNAIQFIVNTQKDESFYAYQTIDGPPRDSSLHLTPSPSLRHSACLAVLRQEIWSAFLSQRPFRLPISRFNDYTLCDPNNDFIHANRIFIWVADLLIFCFGEDQFPTAHDKMQRWSMLKAVLHRWEKQKPALLKPIYFQERDPTNGRFFPVIWYTNACQVVGAQHVELGRILLAVSHPNSTSRLGIGATSRNQALSAELQDSTRRLCGLALSNPKSQSAMITAMVGISVCGEYFTDPTEQEALLHLLRYLEYDYAWPTQSTIAALQASWAQNITET</sequence>
<name>A0ABR4FVX1_9EURO</name>
<protein>
    <recommendedName>
        <fullName evidence="5">ARCA-like protein</fullName>
    </recommendedName>
</protein>